<reference evidence="1 2" key="1">
    <citation type="journal article" date="2016" name="Nat. Commun.">
        <title>Thousands of microbial genomes shed light on interconnected biogeochemical processes in an aquifer system.</title>
        <authorList>
            <person name="Anantharaman K."/>
            <person name="Brown C.T."/>
            <person name="Hug L.A."/>
            <person name="Sharon I."/>
            <person name="Castelle C.J."/>
            <person name="Probst A.J."/>
            <person name="Thomas B.C."/>
            <person name="Singh A."/>
            <person name="Wilkins M.J."/>
            <person name="Karaoz U."/>
            <person name="Brodie E.L."/>
            <person name="Williams K.H."/>
            <person name="Hubbard S.S."/>
            <person name="Banfield J.F."/>
        </authorList>
    </citation>
    <scope>NUCLEOTIDE SEQUENCE [LARGE SCALE GENOMIC DNA]</scope>
</reference>
<proteinExistence type="predicted"/>
<evidence type="ECO:0000313" key="1">
    <source>
        <dbReference type="EMBL" id="OGK38362.1"/>
    </source>
</evidence>
<protein>
    <submittedName>
        <fullName evidence="1">Uncharacterized protein</fullName>
    </submittedName>
</protein>
<evidence type="ECO:0000313" key="2">
    <source>
        <dbReference type="Proteomes" id="UP000176803"/>
    </source>
</evidence>
<dbReference type="EMBL" id="MGAC01000016">
    <property type="protein sequence ID" value="OGK38362.1"/>
    <property type="molecule type" value="Genomic_DNA"/>
</dbReference>
<accession>A0A1F7I520</accession>
<organism evidence="1 2">
    <name type="scientific">Candidatus Roizmanbacteria bacterium RIFCSPHIGHO2_12_FULL_41_11</name>
    <dbReference type="NCBI Taxonomy" id="1802052"/>
    <lineage>
        <taxon>Bacteria</taxon>
        <taxon>Candidatus Roizmaniibacteriota</taxon>
    </lineage>
</organism>
<dbReference type="AlphaFoldDB" id="A0A1F7I520"/>
<sequence>MSLPPLTKPSVISVTRGERVGGLTSHENSSLPTIEQAERTLLNLFGDPQVNELVPPITTSLLSENVVYSQAGGNELLANLNSKRTLAHWQIVNNGGWQQITKTNKESPDSPIIPVSDISGAQIVYTATIEHFWLGFGPQLNLVFAREGAISQPTFRVYRCPKGHGVVGKTDPAKRFVEIVSFADPEVAQLVTHSPSEGGKPLIALWKQAPNADYYLAKAAFVSTVSLANLIQIYQEVLTPSGTGRR</sequence>
<name>A0A1F7I520_9BACT</name>
<dbReference type="Proteomes" id="UP000176803">
    <property type="component" value="Unassembled WGS sequence"/>
</dbReference>
<gene>
    <name evidence="1" type="ORF">A3F03_01395</name>
</gene>
<comment type="caution">
    <text evidence="1">The sequence shown here is derived from an EMBL/GenBank/DDBJ whole genome shotgun (WGS) entry which is preliminary data.</text>
</comment>